<dbReference type="InterPro" id="IPR027417">
    <property type="entry name" value="P-loop_NTPase"/>
</dbReference>
<accession>A0AB36J8R0</accession>
<evidence type="ECO:0000256" key="1">
    <source>
        <dbReference type="SAM" id="MobiDB-lite"/>
    </source>
</evidence>
<proteinExistence type="predicted"/>
<dbReference type="Proteomes" id="UP000187323">
    <property type="component" value="Unassembled WGS sequence"/>
</dbReference>
<evidence type="ECO:0000313" key="2">
    <source>
        <dbReference type="EMBL" id="OME16575.1"/>
    </source>
</evidence>
<sequence>MKPLLCWQTEQVYKVMDKDALHVQQHLFLATHHPIKMYKQTASPKVHDKGAPYDEATFLNNFTSGKDQMFVPILGESGTGKSHLVRWLHAKIDKKGRKVLLIPRLTNLKEIILMILEDLEDPVFEEYRQRVRHSVGNITSEQAKEILHNNITLVIGKNGNHAVERLTDAELYLMENLPHLFRDPAFIPEWFKEDGIIHQLAEHIVGGNGGRLNERREFTIQDLPINMAYINRASEDARDVYSELVADYPLQQQAVEWINQNLDQAISTMLSLSSTDLVKIMKQVRIELAAKNIELILLIEDFTVLQGIDYQLLDALIYTSAKDNDTKALEEEEEEDKLCNMRVALGCTTGYFQRFEDTVLTRISFRVTLDVGEDLVPQEEVERFSAKYLNALRTPEQDIRQWALEKENTKPLRSACEDCTFVESCHEAFGQTDGIGFYPFNKKALYTMYKRGTKEENFNPRLLIGKVLRYIVENYAEPIREGQFPSSALFDHFGGKSINRLSTIVQNEIERLDPVHYDRRLALIELWTEEYEVVDFHPFIHEAFNLPTLQNRKVFLQEEARSQQANGEFSADQTTKDESSVNEQPLENKQNYEKTIESKSRLLEVDLPQSLMERIQTLDQWANGGSLSQNHTQFMRDILFEAINDYINWDFEQINQKWFQDNGLWSKRSINFESQSTQQKQALGQIRLNLPLRENERKDTALTLQGLIYYQYYKHWEFNKGSDFLRYSARYLEQWCSMLIKQMREIPLNNEAFDPLPLALDVLAITAAIGGAVKNNSSEGITEVLFNPISLPSGVRTSEWTKLLELLLLHREEIKSIALARLSIIKGETRNRVRMVDASIVYNHVLNLDLSNLTLPPDDKIGAFDKLIKCSDMLQKQVCQVLEAEHLDKLKWTERMKETFGDTLDGKVTALQVNQAIKTAISSATLRGDQHEIQAATAILEARSISNLVRVISDNEKKQGLELAVSLGKLPTKHITDVTNSLTVIEKFLENSTKKVENDLMQLQGDEAIQELETIRTDIQKDLALVELALKSF</sequence>
<dbReference type="SUPFAM" id="SSF52540">
    <property type="entry name" value="P-loop containing nucleoside triphosphate hydrolases"/>
    <property type="match status" value="1"/>
</dbReference>
<gene>
    <name evidence="2" type="ORF">BSK47_20165</name>
</gene>
<evidence type="ECO:0008006" key="4">
    <source>
        <dbReference type="Google" id="ProtNLM"/>
    </source>
</evidence>
<dbReference type="EMBL" id="MPTO01000019">
    <property type="protein sequence ID" value="OME16575.1"/>
    <property type="molecule type" value="Genomic_DNA"/>
</dbReference>
<name>A0AB36J8R0_9BACL</name>
<reference evidence="2 3" key="1">
    <citation type="submission" date="2016-10" db="EMBL/GenBank/DDBJ databases">
        <title>Paenibacillus species isolates.</title>
        <authorList>
            <person name="Beno S.M."/>
        </authorList>
    </citation>
    <scope>NUCLEOTIDE SEQUENCE [LARGE SCALE GENOMIC DNA]</scope>
    <source>
        <strain evidence="2 3">FSL H7-0918</strain>
    </source>
</reference>
<dbReference type="AlphaFoldDB" id="A0AB36J8R0"/>
<organism evidence="2 3">
    <name type="scientific">Paenibacillus odorifer</name>
    <dbReference type="NCBI Taxonomy" id="189426"/>
    <lineage>
        <taxon>Bacteria</taxon>
        <taxon>Bacillati</taxon>
        <taxon>Bacillota</taxon>
        <taxon>Bacilli</taxon>
        <taxon>Bacillales</taxon>
        <taxon>Paenibacillaceae</taxon>
        <taxon>Paenibacillus</taxon>
    </lineage>
</organism>
<dbReference type="NCBIfam" id="NF041065">
    <property type="entry name" value="DpdH"/>
    <property type="match status" value="1"/>
</dbReference>
<protein>
    <recommendedName>
        <fullName evidence="4">ATP-binding protein</fullName>
    </recommendedName>
</protein>
<feature type="region of interest" description="Disordered" evidence="1">
    <location>
        <begin position="565"/>
        <end position="593"/>
    </location>
</feature>
<comment type="caution">
    <text evidence="2">The sequence shown here is derived from an EMBL/GenBank/DDBJ whole genome shotgun (WGS) entry which is preliminary data.</text>
</comment>
<evidence type="ECO:0000313" key="3">
    <source>
        <dbReference type="Proteomes" id="UP000187323"/>
    </source>
</evidence>